<accession>A0A9N9JWY9</accession>
<dbReference type="EMBL" id="CAJVQA010031516">
    <property type="protein sequence ID" value="CAG8801506.1"/>
    <property type="molecule type" value="Genomic_DNA"/>
</dbReference>
<gene>
    <name evidence="1" type="ORF">CPELLU_LOCUS17746</name>
</gene>
<organism evidence="1 2">
    <name type="scientific">Cetraspora pellucida</name>
    <dbReference type="NCBI Taxonomy" id="1433469"/>
    <lineage>
        <taxon>Eukaryota</taxon>
        <taxon>Fungi</taxon>
        <taxon>Fungi incertae sedis</taxon>
        <taxon>Mucoromycota</taxon>
        <taxon>Glomeromycotina</taxon>
        <taxon>Glomeromycetes</taxon>
        <taxon>Diversisporales</taxon>
        <taxon>Gigasporaceae</taxon>
        <taxon>Cetraspora</taxon>
    </lineage>
</organism>
<keyword evidence="2" id="KW-1185">Reference proteome</keyword>
<sequence length="62" mass="7115">TLYGPSRLNNVTNIKDKRSFNREVNLGKYEEIQDGKKTIDTVTLRTKSNDSSLLDNIKLQKC</sequence>
<name>A0A9N9JWY9_9GLOM</name>
<dbReference type="OrthoDB" id="2432132at2759"/>
<dbReference type="AlphaFoldDB" id="A0A9N9JWY9"/>
<comment type="caution">
    <text evidence="1">The sequence shown here is derived from an EMBL/GenBank/DDBJ whole genome shotgun (WGS) entry which is preliminary data.</text>
</comment>
<protein>
    <submittedName>
        <fullName evidence="1">17789_t:CDS:1</fullName>
    </submittedName>
</protein>
<dbReference type="Proteomes" id="UP000789759">
    <property type="component" value="Unassembled WGS sequence"/>
</dbReference>
<proteinExistence type="predicted"/>
<feature type="non-terminal residue" evidence="1">
    <location>
        <position position="1"/>
    </location>
</feature>
<evidence type="ECO:0000313" key="2">
    <source>
        <dbReference type="Proteomes" id="UP000789759"/>
    </source>
</evidence>
<evidence type="ECO:0000313" key="1">
    <source>
        <dbReference type="EMBL" id="CAG8801506.1"/>
    </source>
</evidence>
<reference evidence="1" key="1">
    <citation type="submission" date="2021-06" db="EMBL/GenBank/DDBJ databases">
        <authorList>
            <person name="Kallberg Y."/>
            <person name="Tangrot J."/>
            <person name="Rosling A."/>
        </authorList>
    </citation>
    <scope>NUCLEOTIDE SEQUENCE</scope>
    <source>
        <strain evidence="1">FL966</strain>
    </source>
</reference>